<dbReference type="GO" id="GO:0006183">
    <property type="term" value="P:GTP biosynthetic process"/>
    <property type="evidence" value="ECO:0007669"/>
    <property type="project" value="UniProtKB-UniRule"/>
</dbReference>
<feature type="binding site" evidence="11 12">
    <location>
        <position position="9"/>
    </location>
    <ligand>
        <name>ATP</name>
        <dbReference type="ChEBI" id="CHEBI:30616"/>
    </ligand>
</feature>
<dbReference type="GO" id="GO:0046872">
    <property type="term" value="F:metal ion binding"/>
    <property type="evidence" value="ECO:0007669"/>
    <property type="project" value="UniProtKB-KW"/>
</dbReference>
<dbReference type="InterPro" id="IPR036850">
    <property type="entry name" value="NDK-like_dom_sf"/>
</dbReference>
<comment type="caution">
    <text evidence="16">The sequence shown here is derived from an EMBL/GenBank/DDBJ whole genome shotgun (WGS) entry which is preliminary data.</text>
</comment>
<comment type="catalytic activity">
    <reaction evidence="11">
        <text>a ribonucleoside 5'-diphosphate + ATP = a ribonucleoside 5'-triphosphate + ADP</text>
        <dbReference type="Rhea" id="RHEA:18113"/>
        <dbReference type="ChEBI" id="CHEBI:30616"/>
        <dbReference type="ChEBI" id="CHEBI:57930"/>
        <dbReference type="ChEBI" id="CHEBI:61557"/>
        <dbReference type="ChEBI" id="CHEBI:456216"/>
        <dbReference type="EC" id="2.7.4.6"/>
    </reaction>
</comment>
<feature type="binding site" evidence="11 12">
    <location>
        <position position="102"/>
    </location>
    <ligand>
        <name>ATP</name>
        <dbReference type="ChEBI" id="CHEBI:30616"/>
    </ligand>
</feature>
<dbReference type="SMART" id="SM00562">
    <property type="entry name" value="NDK"/>
    <property type="match status" value="1"/>
</dbReference>
<dbReference type="HAMAP" id="MF_00451">
    <property type="entry name" value="NDP_kinase"/>
    <property type="match status" value="1"/>
</dbReference>
<comment type="catalytic activity">
    <reaction evidence="11 14">
        <text>a 2'-deoxyribonucleoside 5'-diphosphate + ATP = a 2'-deoxyribonucleoside 5'-triphosphate + ADP</text>
        <dbReference type="Rhea" id="RHEA:44640"/>
        <dbReference type="ChEBI" id="CHEBI:30616"/>
        <dbReference type="ChEBI" id="CHEBI:61560"/>
        <dbReference type="ChEBI" id="CHEBI:73316"/>
        <dbReference type="ChEBI" id="CHEBI:456216"/>
        <dbReference type="EC" id="2.7.4.6"/>
    </reaction>
</comment>
<dbReference type="GO" id="GO:0006228">
    <property type="term" value="P:UTP biosynthetic process"/>
    <property type="evidence" value="ECO:0007669"/>
    <property type="project" value="UniProtKB-UniRule"/>
</dbReference>
<comment type="catalytic activity">
    <reaction evidence="10">
        <text>dZDP + ATP = dZTP + ADP</text>
        <dbReference type="Rhea" id="RHEA:67644"/>
        <dbReference type="ChEBI" id="CHEBI:30616"/>
        <dbReference type="ChEBI" id="CHEBI:172929"/>
        <dbReference type="ChEBI" id="CHEBI:172931"/>
        <dbReference type="ChEBI" id="CHEBI:456216"/>
    </reaction>
</comment>
<comment type="subcellular location">
    <subcellularLocation>
        <location evidence="11">Cytoplasm</location>
    </subcellularLocation>
</comment>
<feature type="binding site" evidence="11 12">
    <location>
        <position position="85"/>
    </location>
    <ligand>
        <name>ATP</name>
        <dbReference type="ChEBI" id="CHEBI:30616"/>
    </ligand>
</feature>
<evidence type="ECO:0000256" key="1">
    <source>
        <dbReference type="ARBA" id="ARBA00001946"/>
    </source>
</evidence>
<reference evidence="16 17" key="1">
    <citation type="submission" date="2018-07" db="EMBL/GenBank/DDBJ databases">
        <title>Genomic Encyclopedia of Type Strains, Phase III (KMG-III): the genomes of soil and plant-associated and newly described type strains.</title>
        <authorList>
            <person name="Whitman W."/>
        </authorList>
    </citation>
    <scope>NUCLEOTIDE SEQUENCE [LARGE SCALE GENOMIC DNA]</scope>
    <source>
        <strain evidence="16 17">CECT 7506</strain>
    </source>
</reference>
<keyword evidence="8 11" id="KW-0546">Nucleotide metabolism</keyword>
<proteinExistence type="inferred from homology"/>
<dbReference type="EMBL" id="QPJD01000004">
    <property type="protein sequence ID" value="RCW49460.1"/>
    <property type="molecule type" value="Genomic_DNA"/>
</dbReference>
<sequence>MEQTFIMIKPDGVKRNLIGDIVSRFEHKGFRLIDAKLLNVSRETAELHYCDLREKPFFGELVAFIISGPVFAMVWEGEHAVKNARALIGATNPVEASAGTIRGDYALDVSSNIIHGSDSLENADREIGLFFKGQAAFSY</sequence>
<dbReference type="GO" id="GO:0005524">
    <property type="term" value="F:ATP binding"/>
    <property type="evidence" value="ECO:0007669"/>
    <property type="project" value="UniProtKB-UniRule"/>
</dbReference>
<dbReference type="Proteomes" id="UP000252415">
    <property type="component" value="Unassembled WGS sequence"/>
</dbReference>
<dbReference type="NCBIfam" id="NF001908">
    <property type="entry name" value="PRK00668.1"/>
    <property type="match status" value="1"/>
</dbReference>
<protein>
    <recommendedName>
        <fullName evidence="11 14">Nucleoside diphosphate kinase</fullName>
        <shortName evidence="11">NDK</shortName>
        <shortName evidence="11">NDP kinase</shortName>
        <ecNumber evidence="11 14">2.7.4.6</ecNumber>
    </recommendedName>
    <alternativeName>
        <fullName evidence="11">Nucleoside-2-P kinase</fullName>
    </alternativeName>
</protein>
<dbReference type="PROSITE" id="PS51374">
    <property type="entry name" value="NDPK_LIKE"/>
    <property type="match status" value="1"/>
</dbReference>
<dbReference type="Gene3D" id="3.30.70.141">
    <property type="entry name" value="Nucleoside diphosphate kinase-like domain"/>
    <property type="match status" value="1"/>
</dbReference>
<dbReference type="GO" id="GO:0004550">
    <property type="term" value="F:nucleoside diphosphate kinase activity"/>
    <property type="evidence" value="ECO:0007669"/>
    <property type="project" value="UniProtKB-UniRule"/>
</dbReference>
<dbReference type="CDD" id="cd04413">
    <property type="entry name" value="NDPk_I"/>
    <property type="match status" value="1"/>
</dbReference>
<feature type="domain" description="Nucleoside diphosphate kinase-like" evidence="15">
    <location>
        <begin position="1"/>
        <end position="138"/>
    </location>
</feature>
<evidence type="ECO:0000256" key="8">
    <source>
        <dbReference type="ARBA" id="ARBA00023080"/>
    </source>
</evidence>
<evidence type="ECO:0000259" key="15">
    <source>
        <dbReference type="SMART" id="SM00562"/>
    </source>
</evidence>
<evidence type="ECO:0000256" key="12">
    <source>
        <dbReference type="PROSITE-ProRule" id="PRU00706"/>
    </source>
</evidence>
<accession>A0A368W2T1</accession>
<feature type="binding site" evidence="11 12">
    <location>
        <position position="91"/>
    </location>
    <ligand>
        <name>ATP</name>
        <dbReference type="ChEBI" id="CHEBI:30616"/>
    </ligand>
</feature>
<evidence type="ECO:0000256" key="13">
    <source>
        <dbReference type="RuleBase" id="RU004011"/>
    </source>
</evidence>
<evidence type="ECO:0000256" key="5">
    <source>
        <dbReference type="ARBA" id="ARBA00022741"/>
    </source>
</evidence>
<dbReference type="PANTHER" id="PTHR11349">
    <property type="entry name" value="NUCLEOSIDE DIPHOSPHATE KINASE"/>
    <property type="match status" value="1"/>
</dbReference>
<evidence type="ECO:0000256" key="14">
    <source>
        <dbReference type="RuleBase" id="RU004013"/>
    </source>
</evidence>
<evidence type="ECO:0000313" key="17">
    <source>
        <dbReference type="Proteomes" id="UP000252415"/>
    </source>
</evidence>
<dbReference type="SUPFAM" id="SSF54919">
    <property type="entry name" value="Nucleoside diphosphate kinase, NDK"/>
    <property type="match status" value="1"/>
</dbReference>
<comment type="cofactor">
    <cofactor evidence="1 11">
        <name>Mg(2+)</name>
        <dbReference type="ChEBI" id="CHEBI:18420"/>
    </cofactor>
</comment>
<organism evidence="16 17">
    <name type="scientific">Paenibacillus prosopidis</name>
    <dbReference type="NCBI Taxonomy" id="630520"/>
    <lineage>
        <taxon>Bacteria</taxon>
        <taxon>Bacillati</taxon>
        <taxon>Bacillota</taxon>
        <taxon>Bacilli</taxon>
        <taxon>Bacillales</taxon>
        <taxon>Paenibacillaceae</taxon>
        <taxon>Paenibacillus</taxon>
    </lineage>
</organism>
<comment type="similarity">
    <text evidence="2 11 12 13">Belongs to the NDK family.</text>
</comment>
<dbReference type="EC" id="2.7.4.6" evidence="11 14"/>
<keyword evidence="11" id="KW-0460">Magnesium</keyword>
<evidence type="ECO:0000256" key="4">
    <source>
        <dbReference type="ARBA" id="ARBA00022679"/>
    </source>
</evidence>
<evidence type="ECO:0000256" key="10">
    <source>
        <dbReference type="ARBA" id="ARBA00047945"/>
    </source>
</evidence>
<comment type="function">
    <text evidence="11">Major role in the synthesis of nucleoside triphosphates other than ATP. The ATP gamma phosphate is transferred to the NDP beta phosphate via a ping-pong mechanism, using a phosphorylated active-site intermediate.</text>
</comment>
<keyword evidence="4 11" id="KW-0808">Transferase</keyword>
<feature type="binding site" evidence="11 12">
    <location>
        <position position="112"/>
    </location>
    <ligand>
        <name>ATP</name>
        <dbReference type="ChEBI" id="CHEBI:30616"/>
    </ligand>
</feature>
<dbReference type="RefSeq" id="WP_114379377.1">
    <property type="nucleotide sequence ID" value="NZ_QPJD01000004.1"/>
</dbReference>
<dbReference type="Pfam" id="PF00334">
    <property type="entry name" value="NDK"/>
    <property type="match status" value="1"/>
</dbReference>
<keyword evidence="17" id="KW-1185">Reference proteome</keyword>
<comment type="function">
    <text evidence="9">(Microbial infection) Catalyzes the phosphorylation of dZDP to dZTP, when the bacterium is infected by a phage that produces the substrate for the synthesis of dZTP (2- amino-2'-deoxyadenosine 5'-triphosphate), which is then used by the phage as a DNA polymerase substrate.</text>
</comment>
<dbReference type="GO" id="GO:0005737">
    <property type="term" value="C:cytoplasm"/>
    <property type="evidence" value="ECO:0007669"/>
    <property type="project" value="UniProtKB-SubCell"/>
</dbReference>
<comment type="subunit">
    <text evidence="11">Homotetramer.</text>
</comment>
<dbReference type="OrthoDB" id="9801161at2"/>
<name>A0A368W2T1_9BACL</name>
<evidence type="ECO:0000256" key="3">
    <source>
        <dbReference type="ARBA" id="ARBA00022553"/>
    </source>
</evidence>
<dbReference type="GO" id="GO:0006241">
    <property type="term" value="P:CTP biosynthetic process"/>
    <property type="evidence" value="ECO:0007669"/>
    <property type="project" value="UniProtKB-UniRule"/>
</dbReference>
<evidence type="ECO:0000256" key="6">
    <source>
        <dbReference type="ARBA" id="ARBA00022777"/>
    </source>
</evidence>
<evidence type="ECO:0000256" key="9">
    <source>
        <dbReference type="ARBA" id="ARBA00024802"/>
    </source>
</evidence>
<dbReference type="PROSITE" id="PS00469">
    <property type="entry name" value="NDPK"/>
    <property type="match status" value="1"/>
</dbReference>
<keyword evidence="5 11" id="KW-0547">Nucleotide-binding</keyword>
<dbReference type="AlphaFoldDB" id="A0A368W2T1"/>
<evidence type="ECO:0000313" key="16">
    <source>
        <dbReference type="EMBL" id="RCW49460.1"/>
    </source>
</evidence>
<feature type="active site" description="Pros-phosphohistidine intermediate" evidence="11 12">
    <location>
        <position position="115"/>
    </location>
</feature>
<dbReference type="FunFam" id="3.30.70.141:FF:000002">
    <property type="entry name" value="Nucleoside diphosphate kinase"/>
    <property type="match status" value="1"/>
</dbReference>
<evidence type="ECO:0000256" key="11">
    <source>
        <dbReference type="HAMAP-Rule" id="MF_00451"/>
    </source>
</evidence>
<keyword evidence="3 11" id="KW-0597">Phosphoprotein</keyword>
<keyword evidence="11" id="KW-0479">Metal-binding</keyword>
<dbReference type="PRINTS" id="PR01243">
    <property type="entry name" value="NUCDPKINASE"/>
</dbReference>
<gene>
    <name evidence="11" type="primary">ndk</name>
    <name evidence="16" type="ORF">DFP97_104118</name>
</gene>
<evidence type="ECO:0000256" key="7">
    <source>
        <dbReference type="ARBA" id="ARBA00022840"/>
    </source>
</evidence>
<keyword evidence="11" id="KW-0963">Cytoplasm</keyword>
<keyword evidence="7 11" id="KW-0067">ATP-binding</keyword>
<dbReference type="InterPro" id="IPR023005">
    <property type="entry name" value="Nucleoside_diP_kinase_AS"/>
</dbReference>
<dbReference type="InterPro" id="IPR034907">
    <property type="entry name" value="NDK-like_dom"/>
</dbReference>
<feature type="binding site" evidence="11 12">
    <location>
        <position position="57"/>
    </location>
    <ligand>
        <name>ATP</name>
        <dbReference type="ChEBI" id="CHEBI:30616"/>
    </ligand>
</feature>
<evidence type="ECO:0000256" key="2">
    <source>
        <dbReference type="ARBA" id="ARBA00008142"/>
    </source>
</evidence>
<keyword evidence="6 11" id="KW-0418">Kinase</keyword>
<dbReference type="InterPro" id="IPR001564">
    <property type="entry name" value="Nucleoside_diP_kinase"/>
</dbReference>